<reference evidence="6 7" key="1">
    <citation type="submission" date="2020-08" db="EMBL/GenBank/DDBJ databases">
        <title>Genomic Encyclopedia of Type Strains, Phase IV (KMG-IV): sequencing the most valuable type-strain genomes for metagenomic binning, comparative biology and taxonomic classification.</title>
        <authorList>
            <person name="Goeker M."/>
        </authorList>
    </citation>
    <scope>NUCLEOTIDE SEQUENCE [LARGE SCALE GENOMIC DNA]</scope>
    <source>
        <strain evidence="6 7">DSM 101730</strain>
    </source>
</reference>
<dbReference type="GO" id="GO:0019321">
    <property type="term" value="P:pentose metabolic process"/>
    <property type="evidence" value="ECO:0007669"/>
    <property type="project" value="TreeGrafter"/>
</dbReference>
<dbReference type="Pfam" id="PF00370">
    <property type="entry name" value="FGGY_N"/>
    <property type="match status" value="1"/>
</dbReference>
<accession>A0A840SXE6</accession>
<comment type="caution">
    <text evidence="6">The sequence shown here is derived from an EMBL/GenBank/DDBJ whole genome shotgun (WGS) entry which is preliminary data.</text>
</comment>
<dbReference type="InterPro" id="IPR018484">
    <property type="entry name" value="FGGY_N"/>
</dbReference>
<dbReference type="Pfam" id="PF02782">
    <property type="entry name" value="FGGY_C"/>
    <property type="match status" value="1"/>
</dbReference>
<dbReference type="InterPro" id="IPR043129">
    <property type="entry name" value="ATPase_NBD"/>
</dbReference>
<evidence type="ECO:0000256" key="3">
    <source>
        <dbReference type="ARBA" id="ARBA00022777"/>
    </source>
</evidence>
<dbReference type="InterPro" id="IPR000577">
    <property type="entry name" value="Carb_kinase_FGGY"/>
</dbReference>
<dbReference type="CDD" id="cd07782">
    <property type="entry name" value="ASKHA_NBD_FGGY_D-RBK"/>
    <property type="match status" value="1"/>
</dbReference>
<gene>
    <name evidence="6" type="ORF">HNP73_003716</name>
</gene>
<dbReference type="GO" id="GO:0005737">
    <property type="term" value="C:cytoplasm"/>
    <property type="evidence" value="ECO:0007669"/>
    <property type="project" value="TreeGrafter"/>
</dbReference>
<dbReference type="PIRSF" id="PIRSF000538">
    <property type="entry name" value="GlpK"/>
    <property type="match status" value="1"/>
</dbReference>
<dbReference type="SUPFAM" id="SSF53067">
    <property type="entry name" value="Actin-like ATPase domain"/>
    <property type="match status" value="2"/>
</dbReference>
<dbReference type="PANTHER" id="PTHR43435:SF4">
    <property type="entry name" value="FGGY CARBOHYDRATE KINASE DOMAIN-CONTAINING PROTEIN"/>
    <property type="match status" value="1"/>
</dbReference>
<dbReference type="RefSeq" id="WP_184153286.1">
    <property type="nucleotide sequence ID" value="NZ_JACHFM010000004.1"/>
</dbReference>
<dbReference type="InterPro" id="IPR018485">
    <property type="entry name" value="FGGY_C"/>
</dbReference>
<dbReference type="EMBL" id="JACHFM010000004">
    <property type="protein sequence ID" value="MBB5223762.1"/>
    <property type="molecule type" value="Genomic_DNA"/>
</dbReference>
<dbReference type="NCBIfam" id="TIGR01315">
    <property type="entry name" value="5C_CHO_kinase"/>
    <property type="match status" value="1"/>
</dbReference>
<dbReference type="Gene3D" id="1.20.58.2240">
    <property type="match status" value="1"/>
</dbReference>
<evidence type="ECO:0000256" key="2">
    <source>
        <dbReference type="ARBA" id="ARBA00022679"/>
    </source>
</evidence>
<evidence type="ECO:0000313" key="6">
    <source>
        <dbReference type="EMBL" id="MBB5223762.1"/>
    </source>
</evidence>
<dbReference type="InterPro" id="IPR006003">
    <property type="entry name" value="FGGY_RbtK-like"/>
</dbReference>
<keyword evidence="3 6" id="KW-0418">Kinase</keyword>
<dbReference type="Proteomes" id="UP000549457">
    <property type="component" value="Unassembled WGS sequence"/>
</dbReference>
<keyword evidence="2" id="KW-0808">Transferase</keyword>
<organism evidence="6 7">
    <name type="scientific">Amaricoccus macauensis</name>
    <dbReference type="NCBI Taxonomy" id="57001"/>
    <lineage>
        <taxon>Bacteria</taxon>
        <taxon>Pseudomonadati</taxon>
        <taxon>Pseudomonadota</taxon>
        <taxon>Alphaproteobacteria</taxon>
        <taxon>Rhodobacterales</taxon>
        <taxon>Paracoccaceae</taxon>
        <taxon>Amaricoccus</taxon>
    </lineage>
</organism>
<dbReference type="GO" id="GO:0019150">
    <property type="term" value="F:D-ribulokinase activity"/>
    <property type="evidence" value="ECO:0007669"/>
    <property type="project" value="TreeGrafter"/>
</dbReference>
<dbReference type="PANTHER" id="PTHR43435">
    <property type="entry name" value="RIBULOKINASE"/>
    <property type="match status" value="1"/>
</dbReference>
<sequence>MSSPADLVAAVDVGTGSARAGVFDRAGRLLGRAEAPIETRTDIGGQSQQCSEAIWSACGAALTDARAEAGAGPARIAGLAFDATCSLVLRDRAGAPLAAGPHGDDRSDTISWYDHRARAEAAVCTASGHPVLDDLGGAMSPEMQIPKLMWLKRHLPATWSRLGTAFDLTDFLAWRATGTPARSLCTLACKWGYRSHLRPGRPADFLDAMDLADLPARAGLPAEGTAPGTDLGPLLPEAATALGLAPETRVATGLIDAHAGALGVLGHLAGTPEMAQDLVLVAGTSSCLMALATERRLVPGLWGPQLGVILPGLWLTEGGQSVSGALLDHLLRLHGEVPTPELHARVIVRIGALRAGEPDLAPRLNVLPDFHGNRSPLADPDALGVISGLAFDASFDGVCRLYWRTSVALALGLRHILDTFDAAGFGTRALHVTGGHVRNPLLMELYADATGRTIVEPAAPDAVLLGSAMAAATAARLHPSLEAAARAMHQGGQRREPRGASRYARDWAVFRTMLRHRAEIDAMTAPGGHGVSEYD</sequence>
<proteinExistence type="inferred from homology"/>
<comment type="similarity">
    <text evidence="1">Belongs to the FGGY kinase family.</text>
</comment>
<feature type="domain" description="Carbohydrate kinase FGGY N-terminal" evidence="4">
    <location>
        <begin position="8"/>
        <end position="263"/>
    </location>
</feature>
<protein>
    <submittedName>
        <fullName evidence="6">FGGY-family pentulose kinase</fullName>
    </submittedName>
</protein>
<feature type="domain" description="Carbohydrate kinase FGGY C-terminal" evidence="5">
    <location>
        <begin position="279"/>
        <end position="475"/>
    </location>
</feature>
<evidence type="ECO:0000256" key="1">
    <source>
        <dbReference type="ARBA" id="ARBA00009156"/>
    </source>
</evidence>
<name>A0A840SXE6_9RHOB</name>
<dbReference type="AlphaFoldDB" id="A0A840SXE6"/>
<keyword evidence="7" id="KW-1185">Reference proteome</keyword>
<evidence type="ECO:0000259" key="5">
    <source>
        <dbReference type="Pfam" id="PF02782"/>
    </source>
</evidence>
<evidence type="ECO:0000259" key="4">
    <source>
        <dbReference type="Pfam" id="PF00370"/>
    </source>
</evidence>
<evidence type="ECO:0000313" key="7">
    <source>
        <dbReference type="Proteomes" id="UP000549457"/>
    </source>
</evidence>
<dbReference type="Gene3D" id="3.30.420.40">
    <property type="match status" value="1"/>
</dbReference>